<sequence>MTERACGYAEPSPHVGRGVLQDGKFALGERGKKTDTGRLESFTLNFEG</sequence>
<dbReference type="Proteomes" id="UP000237752">
    <property type="component" value="Unassembled WGS sequence"/>
</dbReference>
<evidence type="ECO:0000313" key="1">
    <source>
        <dbReference type="EMBL" id="PRZ42722.1"/>
    </source>
</evidence>
<protein>
    <submittedName>
        <fullName evidence="1">Uncharacterized protein</fullName>
    </submittedName>
</protein>
<evidence type="ECO:0000313" key="2">
    <source>
        <dbReference type="Proteomes" id="UP000237752"/>
    </source>
</evidence>
<dbReference type="AlphaFoldDB" id="A0A2T1A296"/>
<reference evidence="1 2" key="1">
    <citation type="submission" date="2018-03" db="EMBL/GenBank/DDBJ databases">
        <title>Genomic Encyclopedia of Archaeal and Bacterial Type Strains, Phase II (KMG-II): from individual species to whole genera.</title>
        <authorList>
            <person name="Goeker M."/>
        </authorList>
    </citation>
    <scope>NUCLEOTIDE SEQUENCE [LARGE SCALE GENOMIC DNA]</scope>
    <source>
        <strain evidence="1 2">DSM 100065</strain>
    </source>
</reference>
<name>A0A2T1A296_9ACTN</name>
<organism evidence="1 2">
    <name type="scientific">Antricoccus suffuscus</name>
    <dbReference type="NCBI Taxonomy" id="1629062"/>
    <lineage>
        <taxon>Bacteria</taxon>
        <taxon>Bacillati</taxon>
        <taxon>Actinomycetota</taxon>
        <taxon>Actinomycetes</taxon>
        <taxon>Geodermatophilales</taxon>
        <taxon>Antricoccaceae</taxon>
        <taxon>Antricoccus</taxon>
    </lineage>
</organism>
<dbReference type="EMBL" id="PVUE01000004">
    <property type="protein sequence ID" value="PRZ42722.1"/>
    <property type="molecule type" value="Genomic_DNA"/>
</dbReference>
<keyword evidence="2" id="KW-1185">Reference proteome</keyword>
<comment type="caution">
    <text evidence="1">The sequence shown here is derived from an EMBL/GenBank/DDBJ whole genome shotgun (WGS) entry which is preliminary data.</text>
</comment>
<gene>
    <name evidence="1" type="ORF">CLV47_10466</name>
</gene>
<proteinExistence type="predicted"/>
<accession>A0A2T1A296</accession>